<keyword evidence="3" id="KW-0812">Transmembrane</keyword>
<dbReference type="AlphaFoldDB" id="A0A2V3IXK7"/>
<keyword evidence="5" id="KW-1185">Reference proteome</keyword>
<keyword evidence="1" id="KW-0175">Coiled coil</keyword>
<evidence type="ECO:0000313" key="4">
    <source>
        <dbReference type="EMBL" id="PXF46886.1"/>
    </source>
</evidence>
<feature type="transmembrane region" description="Helical" evidence="3">
    <location>
        <begin position="72"/>
        <end position="91"/>
    </location>
</feature>
<evidence type="ECO:0000256" key="1">
    <source>
        <dbReference type="SAM" id="Coils"/>
    </source>
</evidence>
<dbReference type="EMBL" id="NBIV01000032">
    <property type="protein sequence ID" value="PXF46886.1"/>
    <property type="molecule type" value="Genomic_DNA"/>
</dbReference>
<protein>
    <submittedName>
        <fullName evidence="4">Uncharacterized protein</fullName>
    </submittedName>
</protein>
<feature type="region of interest" description="Disordered" evidence="2">
    <location>
        <begin position="189"/>
        <end position="208"/>
    </location>
</feature>
<name>A0A2V3IXK7_9FLOR</name>
<feature type="compositionally biased region" description="Basic residues" evidence="2">
    <location>
        <begin position="191"/>
        <end position="201"/>
    </location>
</feature>
<evidence type="ECO:0000256" key="3">
    <source>
        <dbReference type="SAM" id="Phobius"/>
    </source>
</evidence>
<keyword evidence="3" id="KW-0472">Membrane</keyword>
<organism evidence="4 5">
    <name type="scientific">Gracilariopsis chorda</name>
    <dbReference type="NCBI Taxonomy" id="448386"/>
    <lineage>
        <taxon>Eukaryota</taxon>
        <taxon>Rhodophyta</taxon>
        <taxon>Florideophyceae</taxon>
        <taxon>Rhodymeniophycidae</taxon>
        <taxon>Gracilariales</taxon>
        <taxon>Gracilariaceae</taxon>
        <taxon>Gracilariopsis</taxon>
    </lineage>
</organism>
<dbReference type="OrthoDB" id="10530138at2759"/>
<accession>A0A2V3IXK7</accession>
<keyword evidence="3" id="KW-1133">Transmembrane helix</keyword>
<sequence>MNRHSISRLPFKVIRRQMSVNVSRSTSHSRKNLSIERQLASNPGVNIEQFKALFRPVEGKLRHPRYKLRWDWHLRNFLTALIPPGAMLIFYKIVSMFGDSALELYDARFEGMDPITGKIRGPSTPEPGATADLPTEITSREELITLLQKPMQERLRQLEDEIERLKARATAQEQKLEAKAEFSNRVERARQLSKRMVRSGSKKGGALG</sequence>
<comment type="caution">
    <text evidence="4">The sequence shown here is derived from an EMBL/GenBank/DDBJ whole genome shotgun (WGS) entry which is preliminary data.</text>
</comment>
<reference evidence="4 5" key="1">
    <citation type="journal article" date="2018" name="Mol. Biol. Evol.">
        <title>Analysis of the draft genome of the red seaweed Gracilariopsis chorda provides insights into genome size evolution in Rhodophyta.</title>
        <authorList>
            <person name="Lee J."/>
            <person name="Yang E.C."/>
            <person name="Graf L."/>
            <person name="Yang J.H."/>
            <person name="Qiu H."/>
            <person name="Zel Zion U."/>
            <person name="Chan C.X."/>
            <person name="Stephens T.G."/>
            <person name="Weber A.P.M."/>
            <person name="Boo G.H."/>
            <person name="Boo S.M."/>
            <person name="Kim K.M."/>
            <person name="Shin Y."/>
            <person name="Jung M."/>
            <person name="Lee S.J."/>
            <person name="Yim H.S."/>
            <person name="Lee J.H."/>
            <person name="Bhattacharya D."/>
            <person name="Yoon H.S."/>
        </authorList>
    </citation>
    <scope>NUCLEOTIDE SEQUENCE [LARGE SCALE GENOMIC DNA]</scope>
    <source>
        <strain evidence="4 5">SKKU-2015</strain>
        <tissue evidence="4">Whole body</tissue>
    </source>
</reference>
<evidence type="ECO:0000313" key="5">
    <source>
        <dbReference type="Proteomes" id="UP000247409"/>
    </source>
</evidence>
<dbReference type="Proteomes" id="UP000247409">
    <property type="component" value="Unassembled WGS sequence"/>
</dbReference>
<proteinExistence type="predicted"/>
<gene>
    <name evidence="4" type="ORF">BWQ96_03415</name>
</gene>
<evidence type="ECO:0000256" key="2">
    <source>
        <dbReference type="SAM" id="MobiDB-lite"/>
    </source>
</evidence>
<feature type="coiled-coil region" evidence="1">
    <location>
        <begin position="148"/>
        <end position="179"/>
    </location>
</feature>